<organism evidence="2 3">
    <name type="scientific">Hymenobacter ginsengisoli</name>
    <dbReference type="NCBI Taxonomy" id="1051626"/>
    <lineage>
        <taxon>Bacteria</taxon>
        <taxon>Pseudomonadati</taxon>
        <taxon>Bacteroidota</taxon>
        <taxon>Cytophagia</taxon>
        <taxon>Cytophagales</taxon>
        <taxon>Hymenobacteraceae</taxon>
        <taxon>Hymenobacter</taxon>
    </lineage>
</organism>
<evidence type="ECO:0000313" key="3">
    <source>
        <dbReference type="Proteomes" id="UP001501243"/>
    </source>
</evidence>
<name>A0ABP8PZX2_9BACT</name>
<dbReference type="RefSeq" id="WP_208132501.1">
    <property type="nucleotide sequence ID" value="NZ_BAABGQ010000004.1"/>
</dbReference>
<reference evidence="3" key="1">
    <citation type="journal article" date="2019" name="Int. J. Syst. Evol. Microbiol.">
        <title>The Global Catalogue of Microorganisms (GCM) 10K type strain sequencing project: providing services to taxonomists for standard genome sequencing and annotation.</title>
        <authorList>
            <consortium name="The Broad Institute Genomics Platform"/>
            <consortium name="The Broad Institute Genome Sequencing Center for Infectious Disease"/>
            <person name="Wu L."/>
            <person name="Ma J."/>
        </authorList>
    </citation>
    <scope>NUCLEOTIDE SEQUENCE [LARGE SCALE GENOMIC DNA]</scope>
    <source>
        <strain evidence="3">JCM 17841</strain>
    </source>
</reference>
<keyword evidence="3" id="KW-1185">Reference proteome</keyword>
<dbReference type="PRINTS" id="PR00114">
    <property type="entry name" value="STPHPHTASE"/>
</dbReference>
<dbReference type="Pfam" id="PF00149">
    <property type="entry name" value="Metallophos"/>
    <property type="match status" value="1"/>
</dbReference>
<dbReference type="EMBL" id="BAABGQ010000004">
    <property type="protein sequence ID" value="GAA4495326.1"/>
    <property type="molecule type" value="Genomic_DNA"/>
</dbReference>
<evidence type="ECO:0000259" key="1">
    <source>
        <dbReference type="Pfam" id="PF00149"/>
    </source>
</evidence>
<proteinExistence type="predicted"/>
<sequence length="307" mass="35228">MYDLIGDIHGHADELRALLAHLGYQPDAAGVPRHPSGRQVIFLGDYIDRGPKIRETLQLVRGMVEGGAALAILGNHEYNALAFWQFHPNGGHLRPHKPQHILQHIETIKEFRTHELFAEWLDYLEWFMTLPLALELPGLRAVHACWEPGQLAYLRQQLPDLRLTRDFLLRASRRGSPEFTAAEIVLKGREDKLPGGLTFADKDGHRRSRMRLRWWQNPATAPSYADYYLEDLAELRGQPVDFSHLDPSYYQDETPVFFGHYWLRGTPQILQPHAVCLDYSVARGGQLIGYRWDGEQTLSADKLVWVP</sequence>
<dbReference type="InterPro" id="IPR004843">
    <property type="entry name" value="Calcineurin-like_PHP"/>
</dbReference>
<dbReference type="SUPFAM" id="SSF56300">
    <property type="entry name" value="Metallo-dependent phosphatases"/>
    <property type="match status" value="1"/>
</dbReference>
<comment type="caution">
    <text evidence="2">The sequence shown here is derived from an EMBL/GenBank/DDBJ whole genome shotgun (WGS) entry which is preliminary data.</text>
</comment>
<dbReference type="PANTHER" id="PTHR42850:SF7">
    <property type="entry name" value="BIS(5'-NUCLEOSYL)-TETRAPHOSPHATASE PRPE [ASYMMETRICAL]"/>
    <property type="match status" value="1"/>
</dbReference>
<dbReference type="InterPro" id="IPR006186">
    <property type="entry name" value="Ser/Thr-sp_prot-phosphatase"/>
</dbReference>
<dbReference type="InterPro" id="IPR029052">
    <property type="entry name" value="Metallo-depent_PP-like"/>
</dbReference>
<dbReference type="Gene3D" id="3.60.21.10">
    <property type="match status" value="1"/>
</dbReference>
<dbReference type="InterPro" id="IPR050126">
    <property type="entry name" value="Ap4A_hydrolase"/>
</dbReference>
<dbReference type="PANTHER" id="PTHR42850">
    <property type="entry name" value="METALLOPHOSPHOESTERASE"/>
    <property type="match status" value="1"/>
</dbReference>
<protein>
    <submittedName>
        <fullName evidence="2">Metallophosphoesterase</fullName>
    </submittedName>
</protein>
<dbReference type="Proteomes" id="UP001501243">
    <property type="component" value="Unassembled WGS sequence"/>
</dbReference>
<accession>A0ABP8PZX2</accession>
<evidence type="ECO:0000313" key="2">
    <source>
        <dbReference type="EMBL" id="GAA4495326.1"/>
    </source>
</evidence>
<feature type="domain" description="Calcineurin-like phosphoesterase" evidence="1">
    <location>
        <begin position="4"/>
        <end position="134"/>
    </location>
</feature>
<gene>
    <name evidence="2" type="ORF">GCM10023172_06900</name>
</gene>